<dbReference type="PANTHER" id="PTHR34387">
    <property type="entry name" value="SLR1258 PROTEIN"/>
    <property type="match status" value="1"/>
</dbReference>
<feature type="signal peptide" evidence="1">
    <location>
        <begin position="1"/>
        <end position="19"/>
    </location>
</feature>
<evidence type="ECO:0008006" key="4">
    <source>
        <dbReference type="Google" id="ProtNLM"/>
    </source>
</evidence>
<dbReference type="EMBL" id="FNRA01000002">
    <property type="protein sequence ID" value="SEA18436.1"/>
    <property type="molecule type" value="Genomic_DNA"/>
</dbReference>
<dbReference type="InterPro" id="IPR052022">
    <property type="entry name" value="26kDa_periplasmic_antigen"/>
</dbReference>
<dbReference type="PANTHER" id="PTHR34387:SF1">
    <property type="entry name" value="PERIPLASMIC IMMUNOGENIC PROTEIN"/>
    <property type="match status" value="1"/>
</dbReference>
<dbReference type="Pfam" id="PF04402">
    <property type="entry name" value="SIMPL"/>
    <property type="match status" value="1"/>
</dbReference>
<dbReference type="Gene3D" id="3.30.110.170">
    <property type="entry name" value="Protein of unknown function (DUF541), domain 1"/>
    <property type="match status" value="1"/>
</dbReference>
<feature type="chain" id="PRO_5011484988" description="SIMPL domain-containing protein" evidence="1">
    <location>
        <begin position="20"/>
        <end position="234"/>
    </location>
</feature>
<keyword evidence="3" id="KW-1185">Reference proteome</keyword>
<evidence type="ECO:0000313" key="3">
    <source>
        <dbReference type="Proteomes" id="UP000198850"/>
    </source>
</evidence>
<dbReference type="RefSeq" id="WP_090555664.1">
    <property type="nucleotide sequence ID" value="NZ_FNRA01000002.1"/>
</dbReference>
<dbReference type="GO" id="GO:0006974">
    <property type="term" value="P:DNA damage response"/>
    <property type="evidence" value="ECO:0007669"/>
    <property type="project" value="TreeGrafter"/>
</dbReference>
<dbReference type="OrthoDB" id="1242975at2"/>
<accession>A0A1H3Z439</accession>
<dbReference type="Proteomes" id="UP000198850">
    <property type="component" value="Unassembled WGS sequence"/>
</dbReference>
<evidence type="ECO:0000256" key="1">
    <source>
        <dbReference type="SAM" id="SignalP"/>
    </source>
</evidence>
<proteinExistence type="predicted"/>
<dbReference type="Gene3D" id="3.30.70.2970">
    <property type="entry name" value="Protein of unknown function (DUF541), domain 2"/>
    <property type="match status" value="1"/>
</dbReference>
<organism evidence="2 3">
    <name type="scientific">Pedobacter hartonius</name>
    <dbReference type="NCBI Taxonomy" id="425514"/>
    <lineage>
        <taxon>Bacteria</taxon>
        <taxon>Pseudomonadati</taxon>
        <taxon>Bacteroidota</taxon>
        <taxon>Sphingobacteriia</taxon>
        <taxon>Sphingobacteriales</taxon>
        <taxon>Sphingobacteriaceae</taxon>
        <taxon>Pedobacter</taxon>
    </lineage>
</organism>
<gene>
    <name evidence="2" type="ORF">SAMN05443550_102232</name>
</gene>
<dbReference type="InterPro" id="IPR007497">
    <property type="entry name" value="SIMPL/DUF541"/>
</dbReference>
<name>A0A1H3Z439_9SPHI</name>
<keyword evidence="1" id="KW-0732">Signal</keyword>
<reference evidence="2 3" key="1">
    <citation type="submission" date="2016-10" db="EMBL/GenBank/DDBJ databases">
        <authorList>
            <person name="de Groot N.N."/>
        </authorList>
    </citation>
    <scope>NUCLEOTIDE SEQUENCE [LARGE SCALE GENOMIC DNA]</scope>
    <source>
        <strain evidence="2 3">DSM 19033</strain>
    </source>
</reference>
<evidence type="ECO:0000313" key="2">
    <source>
        <dbReference type="EMBL" id="SEA18436.1"/>
    </source>
</evidence>
<dbReference type="AlphaFoldDB" id="A0A1H3Z439"/>
<dbReference type="STRING" id="425514.SAMN05443550_102232"/>
<sequence length="234" mass="25951">MKNLLALAFVALFSISAMAQQADLRKKISVSGTAETEVTPDIIYISISLKEYLKDGNSKKKVEINELETQLYNAIQSAGISKENLTISNLSGYNTATEKKKNPDFLVSKQYRLKVTDLNKWNAIIGAVDAKGVAYTNIDSYDYSKIETLKKELKIKALQAAKAKATYLVEALGNQLGSVIDIQEINNETFPQPVYRTNMMMVRSAAADTAAPSAEIDFKQIKLSYVMNTVFEIK</sequence>
<protein>
    <recommendedName>
        <fullName evidence="4">SIMPL domain-containing protein</fullName>
    </recommendedName>
</protein>